<evidence type="ECO:0000256" key="3">
    <source>
        <dbReference type="ARBA" id="ARBA00023125"/>
    </source>
</evidence>
<evidence type="ECO:0000256" key="1">
    <source>
        <dbReference type="ARBA" id="ARBA00009437"/>
    </source>
</evidence>
<dbReference type="KEGG" id="frf:LO80_03475"/>
<proteinExistence type="inferred from homology"/>
<evidence type="ECO:0000256" key="4">
    <source>
        <dbReference type="ARBA" id="ARBA00023163"/>
    </source>
</evidence>
<accession>A0A097ERS6</accession>
<comment type="similarity">
    <text evidence="1">Belongs to the LysR transcriptional regulatory family.</text>
</comment>
<dbReference type="InterPro" id="IPR000847">
    <property type="entry name" value="LysR_HTH_N"/>
</dbReference>
<gene>
    <name evidence="6" type="ORF">LO80_03475</name>
</gene>
<dbReference type="AlphaFoldDB" id="A0A097ERS6"/>
<protein>
    <submittedName>
        <fullName evidence="6">LysR family transcriptional regulator</fullName>
    </submittedName>
</protein>
<dbReference type="InterPro" id="IPR036388">
    <property type="entry name" value="WH-like_DNA-bd_sf"/>
</dbReference>
<dbReference type="PROSITE" id="PS50931">
    <property type="entry name" value="HTH_LYSR"/>
    <property type="match status" value="1"/>
</dbReference>
<keyword evidence="3" id="KW-0238">DNA-binding</keyword>
<dbReference type="PANTHER" id="PTHR30537:SF5">
    <property type="entry name" value="HTH-TYPE TRANSCRIPTIONAL ACTIVATOR TTDR-RELATED"/>
    <property type="match status" value="1"/>
</dbReference>
<dbReference type="Proteomes" id="UP000029672">
    <property type="component" value="Chromosome"/>
</dbReference>
<dbReference type="Gene3D" id="3.40.190.290">
    <property type="match status" value="1"/>
</dbReference>
<dbReference type="PANTHER" id="PTHR30537">
    <property type="entry name" value="HTH-TYPE TRANSCRIPTIONAL REGULATOR"/>
    <property type="match status" value="1"/>
</dbReference>
<name>A0A097ERS6_9GAMM</name>
<dbReference type="GO" id="GO:0043565">
    <property type="term" value="F:sequence-specific DNA binding"/>
    <property type="evidence" value="ECO:0007669"/>
    <property type="project" value="TreeGrafter"/>
</dbReference>
<dbReference type="GO" id="GO:0003700">
    <property type="term" value="F:DNA-binding transcription factor activity"/>
    <property type="evidence" value="ECO:0007669"/>
    <property type="project" value="InterPro"/>
</dbReference>
<dbReference type="EMBL" id="CP009574">
    <property type="protein sequence ID" value="AIT10276.1"/>
    <property type="molecule type" value="Genomic_DNA"/>
</dbReference>
<dbReference type="InterPro" id="IPR036390">
    <property type="entry name" value="WH_DNA-bd_sf"/>
</dbReference>
<keyword evidence="7" id="KW-1185">Reference proteome</keyword>
<keyword evidence="4" id="KW-0804">Transcription</keyword>
<dbReference type="STRING" id="1547445.LO80_03475"/>
<evidence type="ECO:0000259" key="5">
    <source>
        <dbReference type="PROSITE" id="PS50931"/>
    </source>
</evidence>
<keyword evidence="2" id="KW-0805">Transcription regulation</keyword>
<reference evidence="6 7" key="1">
    <citation type="submission" date="2014-10" db="EMBL/GenBank/DDBJ databases">
        <title>Whole genome sequence of Francisella endociliophora strain FSC1006, isolated from a laboratory culture of the marine ciliate Euplotes raikovi.</title>
        <authorList>
            <person name="Granberg M."/>
            <person name="Backman S."/>
            <person name="Lundmark E."/>
            <person name="Nilsson E."/>
            <person name="Karlsson E."/>
            <person name="Thelaus J."/>
            <person name="Ohrman C."/>
            <person name="Larkeryd A."/>
            <person name="Stenberg P."/>
        </authorList>
    </citation>
    <scope>NUCLEOTIDE SEQUENCE [LARGE SCALE GENOMIC DNA]</scope>
    <source>
        <strain evidence="6 7">FSC1006</strain>
    </source>
</reference>
<dbReference type="PRINTS" id="PR00039">
    <property type="entry name" value="HTHLYSR"/>
</dbReference>
<dbReference type="Pfam" id="PF00126">
    <property type="entry name" value="HTH_1"/>
    <property type="match status" value="1"/>
</dbReference>
<organism evidence="6 7">
    <name type="scientific">Candidatus Francisella endociliophora</name>
    <dbReference type="NCBI Taxonomy" id="653937"/>
    <lineage>
        <taxon>Bacteria</taxon>
        <taxon>Pseudomonadati</taxon>
        <taxon>Pseudomonadota</taxon>
        <taxon>Gammaproteobacteria</taxon>
        <taxon>Thiotrichales</taxon>
        <taxon>Francisellaceae</taxon>
        <taxon>Francisella</taxon>
    </lineage>
</organism>
<evidence type="ECO:0000313" key="6">
    <source>
        <dbReference type="EMBL" id="AIT10276.1"/>
    </source>
</evidence>
<dbReference type="GO" id="GO:0006351">
    <property type="term" value="P:DNA-templated transcription"/>
    <property type="evidence" value="ECO:0007669"/>
    <property type="project" value="TreeGrafter"/>
</dbReference>
<dbReference type="InterPro" id="IPR005119">
    <property type="entry name" value="LysR_subst-bd"/>
</dbReference>
<dbReference type="OrthoDB" id="9815676at2"/>
<dbReference type="SUPFAM" id="SSF46785">
    <property type="entry name" value="Winged helix' DNA-binding domain"/>
    <property type="match status" value="1"/>
</dbReference>
<dbReference type="RefSeq" id="WP_040010690.1">
    <property type="nucleotide sequence ID" value="NZ_CP009574.1"/>
</dbReference>
<feature type="domain" description="HTH lysR-type" evidence="5">
    <location>
        <begin position="1"/>
        <end position="58"/>
    </location>
</feature>
<evidence type="ECO:0000256" key="2">
    <source>
        <dbReference type="ARBA" id="ARBA00023015"/>
    </source>
</evidence>
<dbReference type="Pfam" id="PF03466">
    <property type="entry name" value="LysR_substrate"/>
    <property type="match status" value="1"/>
</dbReference>
<dbReference type="InterPro" id="IPR058163">
    <property type="entry name" value="LysR-type_TF_proteobact-type"/>
</dbReference>
<dbReference type="CDD" id="cd00090">
    <property type="entry name" value="HTH_ARSR"/>
    <property type="match status" value="1"/>
</dbReference>
<dbReference type="Gene3D" id="1.10.10.10">
    <property type="entry name" value="Winged helix-like DNA-binding domain superfamily/Winged helix DNA-binding domain"/>
    <property type="match status" value="1"/>
</dbReference>
<dbReference type="InterPro" id="IPR011991">
    <property type="entry name" value="ArsR-like_HTH"/>
</dbReference>
<sequence>MSYDDIFLFIKLINIGTFTELARQMNISQSTVSRRIQNLEESINTKLIKRNSRGLIEMTSDGEVLYRNFNNIETQANETLQRLMNISKEVKGTLKIGVPKLFFDNVIASRLDNFYRCYPNAKLIFTYTAGVVDLVRDDLDLAITTKQPLTQNCTIKTLVKAKNKLYTSKKYIKENGVPKTVKDLELHKVVGLADNNKGRETLIGTSEENGSKQQVCLSSSLFLNNAMYDPSLVARCSFIINTLDIFASSNDEIVPVLEKYYFGETSFYLVRGVGIRNNLEQEVAKFINVCLQRET</sequence>
<dbReference type="SUPFAM" id="SSF53850">
    <property type="entry name" value="Periplasmic binding protein-like II"/>
    <property type="match status" value="1"/>
</dbReference>
<evidence type="ECO:0000313" key="7">
    <source>
        <dbReference type="Proteomes" id="UP000029672"/>
    </source>
</evidence>
<dbReference type="eggNOG" id="COG0583">
    <property type="taxonomic scope" value="Bacteria"/>
</dbReference>
<dbReference type="HOGENOM" id="CLU_039613_16_2_6"/>